<protein>
    <submittedName>
        <fullName evidence="2">Uncharacterized protein</fullName>
    </submittedName>
</protein>
<accession>A0A835QD84</accession>
<feature type="compositionally biased region" description="Basic residues" evidence="1">
    <location>
        <begin position="182"/>
        <end position="193"/>
    </location>
</feature>
<evidence type="ECO:0000313" key="3">
    <source>
        <dbReference type="Proteomes" id="UP000639772"/>
    </source>
</evidence>
<feature type="region of interest" description="Disordered" evidence="1">
    <location>
        <begin position="875"/>
        <end position="896"/>
    </location>
</feature>
<dbReference type="OrthoDB" id="766944at2759"/>
<dbReference type="AlphaFoldDB" id="A0A835QD84"/>
<reference evidence="2 3" key="1">
    <citation type="journal article" date="2020" name="Nat. Food">
        <title>A phased Vanilla planifolia genome enables genetic improvement of flavour and production.</title>
        <authorList>
            <person name="Hasing T."/>
            <person name="Tang H."/>
            <person name="Brym M."/>
            <person name="Khazi F."/>
            <person name="Huang T."/>
            <person name="Chambers A.H."/>
        </authorList>
    </citation>
    <scope>NUCLEOTIDE SEQUENCE [LARGE SCALE GENOMIC DNA]</scope>
    <source>
        <tissue evidence="2">Leaf</tissue>
    </source>
</reference>
<organism evidence="2 3">
    <name type="scientific">Vanilla planifolia</name>
    <name type="common">Vanilla</name>
    <dbReference type="NCBI Taxonomy" id="51239"/>
    <lineage>
        <taxon>Eukaryota</taxon>
        <taxon>Viridiplantae</taxon>
        <taxon>Streptophyta</taxon>
        <taxon>Embryophyta</taxon>
        <taxon>Tracheophyta</taxon>
        <taxon>Spermatophyta</taxon>
        <taxon>Magnoliopsida</taxon>
        <taxon>Liliopsida</taxon>
        <taxon>Asparagales</taxon>
        <taxon>Orchidaceae</taxon>
        <taxon>Vanilloideae</taxon>
        <taxon>Vanilleae</taxon>
        <taxon>Vanilla</taxon>
    </lineage>
</organism>
<feature type="region of interest" description="Disordered" evidence="1">
    <location>
        <begin position="237"/>
        <end position="274"/>
    </location>
</feature>
<name>A0A835QD84_VANPL</name>
<dbReference type="EMBL" id="JADCNM010000009">
    <property type="protein sequence ID" value="KAG0469243.1"/>
    <property type="molecule type" value="Genomic_DNA"/>
</dbReference>
<sequence length="896" mass="100175">MDFRAMRRKDLQKLCKKYGLRANSRNSQMADSLASLLQINLNDKKIEVCSKTFGVSAVCEGGKQGEKPKKVSYVLHEEDELRGVSKSPNGKSPPKSRRSSRRLSKVCHEDLAEEFAVSVRNAKSDALNSSAVCCSVIEHNDTNKSGEVPQQSAGLDLRSCMYEGKGVEAGNENLTLMPPTRTSRRKNNRSHPMKVKDEVISILTAVSHTETLDEGDAPCGHVSSLSPIKKVAREVIQTRDEQENSDDVEGLRRPRRRQRHNLSKKEELRTTGNSIVLLHRRTEKRGKKKRTRTSREELHSVNFKAIDEAEEIRRADATDDNVKELVDIYSTMDFEGTEGLQRNEDEHEVTVNHAKEFNGGDCLLSPSGSIGLEHVEMEITDGQIDAHFTESSATVFMSNICSAFVGKDVIGHRLKKLSVSKFHLDAAVIGVAKQRDDEAVVALCSQFCTSNENKNTASFKGYSQNIAEKSASCLIICDTARQLEDGSTAFFTPNEEQSVVENERCLSNEVNNCDNEKSTAEPQAVKEDKEIVTANLTAGMQDKMEGIAPFELEERFNNIMKKLVDLNKVLRGETSPFQIASTMIRENDGFCSDRVYKKVTSAVSKLYVERVLCQQAQAQAIDKDAIISRKICSTYEHEHDPVHERNELNDWTSGVNSLKKAYDFDTTNTADDVQHSCIKAEEIDAEDHDCDSICIKAFEDKPYQVRHVESREIFEIVHGVTTNTGDDLEMFNLASLNKGSSITDCSWFSDKSRQNSNDRLHFGTSYLTKTPDVWSCPVKRGNFYYPGAQLALKEHCDRSQPKMDGFSVVTPVKRSGQGLGSVSDSIKETSHNSKNICISSTQKTTKINIAGMEIIRDKENLQKPKLNCTSKNKLKNSFSASSGRRRLQSITNQMLE</sequence>
<feature type="compositionally biased region" description="Basic residues" evidence="1">
    <location>
        <begin position="94"/>
        <end position="104"/>
    </location>
</feature>
<evidence type="ECO:0000256" key="1">
    <source>
        <dbReference type="SAM" id="MobiDB-lite"/>
    </source>
</evidence>
<comment type="caution">
    <text evidence="2">The sequence shown here is derived from an EMBL/GenBank/DDBJ whole genome shotgun (WGS) entry which is preliminary data.</text>
</comment>
<evidence type="ECO:0000313" key="2">
    <source>
        <dbReference type="EMBL" id="KAG0469243.1"/>
    </source>
</evidence>
<feature type="region of interest" description="Disordered" evidence="1">
    <location>
        <begin position="79"/>
        <end position="104"/>
    </location>
</feature>
<dbReference type="Proteomes" id="UP000639772">
    <property type="component" value="Chromosome 9"/>
</dbReference>
<gene>
    <name evidence="2" type="ORF">HPP92_018571</name>
</gene>
<proteinExistence type="predicted"/>
<feature type="compositionally biased region" description="Basic residues" evidence="1">
    <location>
        <begin position="253"/>
        <end position="262"/>
    </location>
</feature>
<feature type="region of interest" description="Disordered" evidence="1">
    <location>
        <begin position="170"/>
        <end position="195"/>
    </location>
</feature>